<dbReference type="InterPro" id="IPR000182">
    <property type="entry name" value="GNAT_dom"/>
</dbReference>
<dbReference type="InterPro" id="IPR016181">
    <property type="entry name" value="Acyl_CoA_acyltransferase"/>
</dbReference>
<dbReference type="PROSITE" id="PS51186">
    <property type="entry name" value="GNAT"/>
    <property type="match status" value="1"/>
</dbReference>
<feature type="domain" description="N-acetyltransferase" evidence="1">
    <location>
        <begin position="42"/>
        <end position="190"/>
    </location>
</feature>
<dbReference type="Pfam" id="PF13302">
    <property type="entry name" value="Acetyltransf_3"/>
    <property type="match status" value="1"/>
</dbReference>
<dbReference type="PANTHER" id="PTHR43610">
    <property type="entry name" value="BLL6696 PROTEIN"/>
    <property type="match status" value="1"/>
</dbReference>
<protein>
    <recommendedName>
        <fullName evidence="1">N-acetyltransferase domain-containing protein</fullName>
    </recommendedName>
</protein>
<reference evidence="2 3" key="1">
    <citation type="submission" date="2024-01" db="EMBL/GenBank/DDBJ databases">
        <title>A draft genome for the cacao thread blight pathogen Marasmiellus scandens.</title>
        <authorList>
            <person name="Baruah I.K."/>
            <person name="Leung J."/>
            <person name="Bukari Y."/>
            <person name="Amoako-Attah I."/>
            <person name="Meinhardt L.W."/>
            <person name="Bailey B.A."/>
            <person name="Cohen S.P."/>
        </authorList>
    </citation>
    <scope>NUCLEOTIDE SEQUENCE [LARGE SCALE GENOMIC DNA]</scope>
    <source>
        <strain evidence="2 3">GH-19</strain>
    </source>
</reference>
<sequence>MCPEKPNRLESGTGRIVLVEPDELHDELVCTLRTHPITRKYLRFLPEKLSLEEAKKLREDRAGEPTSLWFNVFQLDGTGAIGQFAGSTGIFHIDNDNNHCEMGILLSPDLHRGGVGTDILFTLLSYVFDDRKFHRVTFETGVDNINMRGWLEKVAGATLEGTRRDFWKDPEAGSYSDVSSYSILEREWRDVVKGRLENRLKL</sequence>
<dbReference type="EMBL" id="JBANRG010000001">
    <property type="protein sequence ID" value="KAK7472759.1"/>
    <property type="molecule type" value="Genomic_DNA"/>
</dbReference>
<evidence type="ECO:0000313" key="3">
    <source>
        <dbReference type="Proteomes" id="UP001498398"/>
    </source>
</evidence>
<comment type="caution">
    <text evidence="2">The sequence shown here is derived from an EMBL/GenBank/DDBJ whole genome shotgun (WGS) entry which is preliminary data.</text>
</comment>
<dbReference type="Proteomes" id="UP001498398">
    <property type="component" value="Unassembled WGS sequence"/>
</dbReference>
<proteinExistence type="predicted"/>
<organism evidence="2 3">
    <name type="scientific">Marasmiellus scandens</name>
    <dbReference type="NCBI Taxonomy" id="2682957"/>
    <lineage>
        <taxon>Eukaryota</taxon>
        <taxon>Fungi</taxon>
        <taxon>Dikarya</taxon>
        <taxon>Basidiomycota</taxon>
        <taxon>Agaricomycotina</taxon>
        <taxon>Agaricomycetes</taxon>
        <taxon>Agaricomycetidae</taxon>
        <taxon>Agaricales</taxon>
        <taxon>Marasmiineae</taxon>
        <taxon>Omphalotaceae</taxon>
        <taxon>Marasmiellus</taxon>
    </lineage>
</organism>
<keyword evidence="3" id="KW-1185">Reference proteome</keyword>
<accession>A0ABR1K7Z2</accession>
<dbReference type="Gene3D" id="3.40.630.30">
    <property type="match status" value="1"/>
</dbReference>
<name>A0ABR1K7Z2_9AGAR</name>
<gene>
    <name evidence="2" type="ORF">VKT23_000869</name>
</gene>
<evidence type="ECO:0000259" key="1">
    <source>
        <dbReference type="PROSITE" id="PS51186"/>
    </source>
</evidence>
<dbReference type="SUPFAM" id="SSF55729">
    <property type="entry name" value="Acyl-CoA N-acyltransferases (Nat)"/>
    <property type="match status" value="1"/>
</dbReference>
<evidence type="ECO:0000313" key="2">
    <source>
        <dbReference type="EMBL" id="KAK7472759.1"/>
    </source>
</evidence>
<dbReference type="PANTHER" id="PTHR43610:SF1">
    <property type="entry name" value="N-ACETYLTRANSFERASE DOMAIN-CONTAINING PROTEIN"/>
    <property type="match status" value="1"/>
</dbReference>